<dbReference type="SUPFAM" id="SSF53041">
    <property type="entry name" value="Resolvase-like"/>
    <property type="match status" value="1"/>
</dbReference>
<gene>
    <name evidence="5" type="ORF">PLAM_mp0003</name>
</gene>
<accession>A0A1J1JLI1</accession>
<dbReference type="InterPro" id="IPR036162">
    <property type="entry name" value="Resolvase-like_N_sf"/>
</dbReference>
<dbReference type="InterPro" id="IPR006118">
    <property type="entry name" value="Recombinase_CS"/>
</dbReference>
<organism evidence="5">
    <name type="scientific">Planktothrix agardhii</name>
    <name type="common">Oscillatoria agardhii</name>
    <dbReference type="NCBI Taxonomy" id="1160"/>
    <lineage>
        <taxon>Bacteria</taxon>
        <taxon>Bacillati</taxon>
        <taxon>Cyanobacteriota</taxon>
        <taxon>Cyanophyceae</taxon>
        <taxon>Oscillatoriophycideae</taxon>
        <taxon>Oscillatoriales</taxon>
        <taxon>Microcoleaceae</taxon>
        <taxon>Planktothrix</taxon>
    </lineage>
</organism>
<protein>
    <submittedName>
        <fullName evidence="5">DNA integration/recombination/invertion protein</fullName>
    </submittedName>
</protein>
<proteinExistence type="inferred from homology"/>
<dbReference type="CDD" id="cd03768">
    <property type="entry name" value="SR_ResInv"/>
    <property type="match status" value="1"/>
</dbReference>
<reference evidence="5" key="1">
    <citation type="submission" date="2015-09" db="EMBL/GenBank/DDBJ databases">
        <authorList>
            <person name="Jackson K.R."/>
            <person name="Lunt B.L."/>
            <person name="Fisher J.N.B."/>
            <person name="Gardner A.V."/>
            <person name="Bailey M.E."/>
            <person name="Deus L.M."/>
            <person name="Earl A.S."/>
            <person name="Gibby P.D."/>
            <person name="Hartmann K.A."/>
            <person name="Liu J.E."/>
            <person name="Manci A.M."/>
            <person name="Nielsen D.A."/>
            <person name="Solomon M.B."/>
            <person name="Breakwell D.P."/>
            <person name="Burnett S.H."/>
            <person name="Grose J.H."/>
        </authorList>
    </citation>
    <scope>NUCLEOTIDE SEQUENCE</scope>
    <source>
        <strain evidence="5">7805</strain>
    </source>
</reference>
<name>A0A1J1JLI1_PLAAG</name>
<dbReference type="GO" id="GO:0000150">
    <property type="term" value="F:DNA strand exchange activity"/>
    <property type="evidence" value="ECO:0007669"/>
    <property type="project" value="InterPro"/>
</dbReference>
<dbReference type="PANTHER" id="PTHR30461">
    <property type="entry name" value="DNA-INVERTASE FROM LAMBDOID PROPHAGE"/>
    <property type="match status" value="1"/>
</dbReference>
<dbReference type="Gene3D" id="3.40.50.1390">
    <property type="entry name" value="Resolvase, N-terminal catalytic domain"/>
    <property type="match status" value="1"/>
</dbReference>
<evidence type="ECO:0000256" key="1">
    <source>
        <dbReference type="ARBA" id="ARBA00009913"/>
    </source>
</evidence>
<keyword evidence="4" id="KW-0233">DNA recombination</keyword>
<dbReference type="Gene3D" id="1.10.10.10">
    <property type="entry name" value="Winged helix-like DNA-binding domain superfamily/Winged helix DNA-binding domain"/>
    <property type="match status" value="1"/>
</dbReference>
<evidence type="ECO:0000256" key="2">
    <source>
        <dbReference type="ARBA" id="ARBA00022908"/>
    </source>
</evidence>
<evidence type="ECO:0000313" key="5">
    <source>
        <dbReference type="EMBL" id="CUM62298.1"/>
    </source>
</evidence>
<keyword evidence="3" id="KW-0238">DNA-binding</keyword>
<dbReference type="PROSITE" id="PS00397">
    <property type="entry name" value="RECOMBINASES_1"/>
    <property type="match status" value="1"/>
</dbReference>
<evidence type="ECO:0000256" key="3">
    <source>
        <dbReference type="ARBA" id="ARBA00023125"/>
    </source>
</evidence>
<keyword evidence="2" id="KW-0229">DNA integration</keyword>
<dbReference type="PANTHER" id="PTHR30461:SF2">
    <property type="entry name" value="SERINE RECOMBINASE PINE-RELATED"/>
    <property type="match status" value="1"/>
</dbReference>
<dbReference type="InterPro" id="IPR050639">
    <property type="entry name" value="SSR_resolvase"/>
</dbReference>
<comment type="similarity">
    <text evidence="1">Belongs to the site-specific recombinase resolvase family.</text>
</comment>
<dbReference type="SMART" id="SM00857">
    <property type="entry name" value="Resolvase"/>
    <property type="match status" value="1"/>
</dbReference>
<dbReference type="GO" id="GO:0015074">
    <property type="term" value="P:DNA integration"/>
    <property type="evidence" value="ECO:0007669"/>
    <property type="project" value="UniProtKB-KW"/>
</dbReference>
<dbReference type="SUPFAM" id="SSF46689">
    <property type="entry name" value="Homeodomain-like"/>
    <property type="match status" value="1"/>
</dbReference>
<evidence type="ECO:0000256" key="4">
    <source>
        <dbReference type="ARBA" id="ARBA00023172"/>
    </source>
</evidence>
<dbReference type="AlphaFoldDB" id="A0A1J1JLI1"/>
<sequence>MKVAIYCRVSTSDQSCSRQERDLIDYADKAGYEVVGIWKETVSGVKQKHQERNQVMQLAQHRQIQGILVTELTRWGRSTLDLIHTLQNLNHWGVSLIAQTGTQFDLDTPQGKLIASIMASLAEFERDLVRERVCSGLAAAKAKGKILGRRPGQRIKSDRLAPQVLKMVEQGSSYRCIAKELNLSKTTVSEIVKRHRSQNKFDK</sequence>
<dbReference type="InterPro" id="IPR036388">
    <property type="entry name" value="WH-like_DNA-bd_sf"/>
</dbReference>
<dbReference type="GO" id="GO:0003677">
    <property type="term" value="F:DNA binding"/>
    <property type="evidence" value="ECO:0007669"/>
    <property type="project" value="UniProtKB-KW"/>
</dbReference>
<dbReference type="Pfam" id="PF13384">
    <property type="entry name" value="HTH_23"/>
    <property type="match status" value="1"/>
</dbReference>
<dbReference type="EMBL" id="LO018305">
    <property type="protein sequence ID" value="CUM62298.1"/>
    <property type="molecule type" value="Genomic_DNA"/>
</dbReference>
<dbReference type="InterPro" id="IPR006119">
    <property type="entry name" value="Resolv_N"/>
</dbReference>
<dbReference type="InterPro" id="IPR009057">
    <property type="entry name" value="Homeodomain-like_sf"/>
</dbReference>
<dbReference type="RefSeq" id="WP_235752282.1">
    <property type="nucleotide sequence ID" value="NZ_LR882945.1"/>
</dbReference>
<dbReference type="Pfam" id="PF00239">
    <property type="entry name" value="Resolvase"/>
    <property type="match status" value="1"/>
</dbReference>
<dbReference type="PROSITE" id="PS51736">
    <property type="entry name" value="RECOMBINASES_3"/>
    <property type="match status" value="1"/>
</dbReference>